<dbReference type="PROSITE" id="PS51103">
    <property type="entry name" value="PTS_EIIC_TYPE_1"/>
    <property type="match status" value="1"/>
</dbReference>
<dbReference type="InterPro" id="IPR036878">
    <property type="entry name" value="Glu_permease_IIB"/>
</dbReference>
<reference evidence="16 17" key="1">
    <citation type="journal article" date="2021" name="ISME Commun">
        <title>Automated analysis of genomic sequences facilitates high-throughput and comprehensive description of bacteria.</title>
        <authorList>
            <person name="Hitch T.C.A."/>
        </authorList>
    </citation>
    <scope>NUCLEOTIDE SEQUENCE [LARGE SCALE GENOMIC DNA]</scope>
    <source>
        <strain evidence="16 17">Sanger_04</strain>
    </source>
</reference>
<keyword evidence="4" id="KW-0762">Sugar transport</keyword>
<dbReference type="PROSITE" id="PS01035">
    <property type="entry name" value="PTS_EIIB_TYPE_1_CYS"/>
    <property type="match status" value="1"/>
</dbReference>
<dbReference type="SUPFAM" id="SSF55604">
    <property type="entry name" value="Glucose permease domain IIB"/>
    <property type="match status" value="1"/>
</dbReference>
<dbReference type="EC" id="2.7.1.-" evidence="16"/>
<dbReference type="GO" id="GO:0016740">
    <property type="term" value="F:transferase activity"/>
    <property type="evidence" value="ECO:0007669"/>
    <property type="project" value="UniProtKB-KW"/>
</dbReference>
<sequence length="641" mass="66996">MDYNKIAQDILDNVGGKANVKQVTHCFTRLRFILKDESLAKKEIVEHLEGVISVVVSGGQFQVVCGAKVTKIYDATVAILGDAVAGGSVDEQVPDQKQPLGNLILQKITEIFTPLVPAIAAAGLIKGLLAAFAKVPGFDTANSTYIIMNTASNVIFYFMPVFLAYTASKALKCSSVVAMMLGGFICHPTIDALVQDVATKSTIFGLPVIKMAFTVGESSKVFAYTESVIPILLGVIVLYFLEKFLKKVIPEILQLILVPGLSLIIMVPVMLTVVGPVGIYVGYIIQFLYNALYGFSPVLGGIIVGGLWGVCVIFGAHRALLPIGLNDVALTGTNTLMCFAGSANFSQAGAALGVMLKTKSKDLKQVAASASLSAWLVGITEPAIYGCNLRLKKPMVCAVIAGALGGGIMGIGHAVNTGFANNGILTIMSYYGEGTSLGQFAAYLIGIAVAFFGGAILTYIVGFEDVDAAPAGAAALESDLAMPAAPAHTGETVEIASPVEGKAYPLNEVQDEVFASEALGKGIAVLPTKGEVVAPADCTVSVLYPTLHAMGLKLADGTELLIHIGMDTVAMNGEGFTKHVNEGDQIKKGTPIVSFDIDKIKTAGYDTTVSVIVSNTADFAEVTGVPAEKADLTKVVIKAVK</sequence>
<keyword evidence="2" id="KW-0813">Transport</keyword>
<dbReference type="PROSITE" id="PS51098">
    <property type="entry name" value="PTS_EIIB_TYPE_1"/>
    <property type="match status" value="1"/>
</dbReference>
<dbReference type="Pfam" id="PF00358">
    <property type="entry name" value="PTS_EIIA_1"/>
    <property type="match status" value="1"/>
</dbReference>
<feature type="transmembrane region" description="Helical" evidence="12">
    <location>
        <begin position="396"/>
        <end position="420"/>
    </location>
</feature>
<feature type="domain" description="PTS EIIB type-1" evidence="14">
    <location>
        <begin position="4"/>
        <end position="86"/>
    </location>
</feature>
<gene>
    <name evidence="16" type="ORF">OCV63_13845</name>
</gene>
<dbReference type="InterPro" id="IPR011055">
    <property type="entry name" value="Dup_hybrid_motif"/>
</dbReference>
<dbReference type="Gene3D" id="3.30.1360.60">
    <property type="entry name" value="Glucose permease domain IIB"/>
    <property type="match status" value="1"/>
</dbReference>
<keyword evidence="8" id="KW-0418">Kinase</keyword>
<keyword evidence="9 12" id="KW-1133">Transmembrane helix</keyword>
<keyword evidence="6" id="KW-0598">Phosphotransferase system</keyword>
<dbReference type="InterPro" id="IPR003352">
    <property type="entry name" value="PTS_EIIC"/>
</dbReference>
<evidence type="ECO:0000256" key="5">
    <source>
        <dbReference type="ARBA" id="ARBA00022679"/>
    </source>
</evidence>
<dbReference type="InterPro" id="IPR011297">
    <property type="entry name" value="PTS_IIABC_b_glu"/>
</dbReference>
<keyword evidence="17" id="KW-1185">Reference proteome</keyword>
<dbReference type="PANTHER" id="PTHR30175">
    <property type="entry name" value="PHOSPHOTRANSFERASE SYSTEM TRANSPORT PROTEIN"/>
    <property type="match status" value="1"/>
</dbReference>
<dbReference type="Gene3D" id="2.70.70.10">
    <property type="entry name" value="Glucose Permease (Domain IIA)"/>
    <property type="match status" value="1"/>
</dbReference>
<evidence type="ECO:0000256" key="12">
    <source>
        <dbReference type="SAM" id="Phobius"/>
    </source>
</evidence>
<feature type="transmembrane region" description="Helical" evidence="12">
    <location>
        <begin position="145"/>
        <end position="166"/>
    </location>
</feature>
<evidence type="ECO:0000259" key="14">
    <source>
        <dbReference type="PROSITE" id="PS51098"/>
    </source>
</evidence>
<feature type="active site" description="Phosphocysteine intermediate; for EIIB activity" evidence="11">
    <location>
        <position position="26"/>
    </location>
</feature>
<dbReference type="Proteomes" id="UP001652461">
    <property type="component" value="Unassembled WGS sequence"/>
</dbReference>
<evidence type="ECO:0000313" key="17">
    <source>
        <dbReference type="Proteomes" id="UP001652461"/>
    </source>
</evidence>
<evidence type="ECO:0000256" key="3">
    <source>
        <dbReference type="ARBA" id="ARBA00022475"/>
    </source>
</evidence>
<dbReference type="InterPro" id="IPR018113">
    <property type="entry name" value="PTrfase_EIIB_Cys"/>
</dbReference>
<dbReference type="InterPro" id="IPR050558">
    <property type="entry name" value="PTS_Sugar-Specific_Components"/>
</dbReference>
<proteinExistence type="predicted"/>
<evidence type="ECO:0000256" key="2">
    <source>
        <dbReference type="ARBA" id="ARBA00022448"/>
    </source>
</evidence>
<evidence type="ECO:0000256" key="7">
    <source>
        <dbReference type="ARBA" id="ARBA00022692"/>
    </source>
</evidence>
<feature type="transmembrane region" description="Helical" evidence="12">
    <location>
        <begin position="291"/>
        <end position="316"/>
    </location>
</feature>
<feature type="domain" description="PTS EIIA type-1" evidence="13">
    <location>
        <begin position="511"/>
        <end position="615"/>
    </location>
</feature>
<dbReference type="InterPro" id="IPR001996">
    <property type="entry name" value="PTS_IIB_1"/>
</dbReference>
<evidence type="ECO:0000256" key="8">
    <source>
        <dbReference type="ARBA" id="ARBA00022777"/>
    </source>
</evidence>
<protein>
    <submittedName>
        <fullName evidence="16">Beta-glucoside-specific PTS transporter subunit IIABC</fullName>
        <ecNumber evidence="16">2.7.1.-</ecNumber>
    </submittedName>
</protein>
<dbReference type="InterPro" id="IPR001127">
    <property type="entry name" value="PTS_EIIA_1_perm"/>
</dbReference>
<evidence type="ECO:0000259" key="13">
    <source>
        <dbReference type="PROSITE" id="PS51093"/>
    </source>
</evidence>
<evidence type="ECO:0000259" key="15">
    <source>
        <dbReference type="PROSITE" id="PS51103"/>
    </source>
</evidence>
<feature type="transmembrane region" description="Helical" evidence="12">
    <location>
        <begin position="111"/>
        <end position="133"/>
    </location>
</feature>
<comment type="caution">
    <text evidence="16">The sequence shown here is derived from an EMBL/GenBank/DDBJ whole genome shotgun (WGS) entry which is preliminary data.</text>
</comment>
<dbReference type="RefSeq" id="WP_158364807.1">
    <property type="nucleotide sequence ID" value="NZ_JAOQKC010000022.1"/>
</dbReference>
<evidence type="ECO:0000256" key="4">
    <source>
        <dbReference type="ARBA" id="ARBA00022597"/>
    </source>
</evidence>
<feature type="transmembrane region" description="Helical" evidence="12">
    <location>
        <begin position="221"/>
        <end position="241"/>
    </location>
</feature>
<keyword evidence="3" id="KW-1003">Cell membrane</keyword>
<organism evidence="16 17">
    <name type="scientific">Laedolimicola ammoniilytica</name>
    <dbReference type="NCBI Taxonomy" id="2981771"/>
    <lineage>
        <taxon>Bacteria</taxon>
        <taxon>Bacillati</taxon>
        <taxon>Bacillota</taxon>
        <taxon>Clostridia</taxon>
        <taxon>Lachnospirales</taxon>
        <taxon>Lachnospiraceae</taxon>
        <taxon>Laedolimicola</taxon>
    </lineage>
</organism>
<accession>A0ABT2S0C0</accession>
<keyword evidence="7 12" id="KW-0812">Transmembrane</keyword>
<dbReference type="Pfam" id="PF00367">
    <property type="entry name" value="PTS_EIIB"/>
    <property type="match status" value="1"/>
</dbReference>
<dbReference type="SUPFAM" id="SSF51261">
    <property type="entry name" value="Duplicated hybrid motif"/>
    <property type="match status" value="1"/>
</dbReference>
<name>A0ABT2S0C0_9FIRM</name>
<evidence type="ECO:0000256" key="10">
    <source>
        <dbReference type="ARBA" id="ARBA00023136"/>
    </source>
</evidence>
<dbReference type="PANTHER" id="PTHR30175:SF1">
    <property type="entry name" value="PTS SYSTEM ARBUTIN-, CELLOBIOSE-, AND SALICIN-SPECIFIC EIIBC COMPONENT-RELATED"/>
    <property type="match status" value="1"/>
</dbReference>
<evidence type="ECO:0000256" key="9">
    <source>
        <dbReference type="ARBA" id="ARBA00022989"/>
    </source>
</evidence>
<dbReference type="InterPro" id="IPR013013">
    <property type="entry name" value="PTS_EIIC_1"/>
</dbReference>
<evidence type="ECO:0000256" key="6">
    <source>
        <dbReference type="ARBA" id="ARBA00022683"/>
    </source>
</evidence>
<keyword evidence="5 16" id="KW-0808">Transferase</keyword>
<dbReference type="CDD" id="cd00212">
    <property type="entry name" value="PTS_IIB_glc"/>
    <property type="match status" value="1"/>
</dbReference>
<dbReference type="NCBIfam" id="TIGR01995">
    <property type="entry name" value="PTS-II-ABC-beta"/>
    <property type="match status" value="1"/>
</dbReference>
<feature type="transmembrane region" description="Helical" evidence="12">
    <location>
        <begin position="253"/>
        <end position="285"/>
    </location>
</feature>
<feature type="transmembrane region" description="Helical" evidence="12">
    <location>
        <begin position="440"/>
        <end position="461"/>
    </location>
</feature>
<dbReference type="PROSITE" id="PS51093">
    <property type="entry name" value="PTS_EIIA_TYPE_1"/>
    <property type="match status" value="1"/>
</dbReference>
<feature type="domain" description="PTS EIIC type-1" evidence="15">
    <location>
        <begin position="106"/>
        <end position="477"/>
    </location>
</feature>
<evidence type="ECO:0000256" key="1">
    <source>
        <dbReference type="ARBA" id="ARBA00004651"/>
    </source>
</evidence>
<dbReference type="PROSITE" id="PS00371">
    <property type="entry name" value="PTS_EIIA_TYPE_1_HIS"/>
    <property type="match status" value="1"/>
</dbReference>
<keyword evidence="10 12" id="KW-0472">Membrane</keyword>
<evidence type="ECO:0000313" key="16">
    <source>
        <dbReference type="EMBL" id="MCU6697963.1"/>
    </source>
</evidence>
<dbReference type="NCBIfam" id="TIGR00830">
    <property type="entry name" value="PTBA"/>
    <property type="match status" value="1"/>
</dbReference>
<dbReference type="EMBL" id="JAOQKC010000022">
    <property type="protein sequence ID" value="MCU6697963.1"/>
    <property type="molecule type" value="Genomic_DNA"/>
</dbReference>
<comment type="subcellular location">
    <subcellularLocation>
        <location evidence="1">Cell membrane</location>
        <topology evidence="1">Multi-pass membrane protein</topology>
    </subcellularLocation>
</comment>
<evidence type="ECO:0000256" key="11">
    <source>
        <dbReference type="PROSITE-ProRule" id="PRU00421"/>
    </source>
</evidence>
<dbReference type="Pfam" id="PF02378">
    <property type="entry name" value="PTS_EIIC"/>
    <property type="match status" value="1"/>
</dbReference>
<feature type="transmembrane region" description="Helical" evidence="12">
    <location>
        <begin position="328"/>
        <end position="346"/>
    </location>
</feature>